<dbReference type="AlphaFoldDB" id="A0A067H441"/>
<feature type="region of interest" description="Disordered" evidence="1">
    <location>
        <begin position="228"/>
        <end position="257"/>
    </location>
</feature>
<feature type="compositionally biased region" description="Low complexity" evidence="1">
    <location>
        <begin position="230"/>
        <end position="244"/>
    </location>
</feature>
<feature type="compositionally biased region" description="Polar residues" evidence="1">
    <location>
        <begin position="171"/>
        <end position="180"/>
    </location>
</feature>
<evidence type="ECO:0000256" key="1">
    <source>
        <dbReference type="SAM" id="MobiDB-lite"/>
    </source>
</evidence>
<feature type="region of interest" description="Disordered" evidence="1">
    <location>
        <begin position="1"/>
        <end position="60"/>
    </location>
</feature>
<protein>
    <submittedName>
        <fullName evidence="2">Uncharacterized protein</fullName>
    </submittedName>
</protein>
<feature type="compositionally biased region" description="Acidic residues" evidence="1">
    <location>
        <begin position="47"/>
        <end position="58"/>
    </location>
</feature>
<dbReference type="STRING" id="2711.A0A067H441"/>
<evidence type="ECO:0000313" key="2">
    <source>
        <dbReference type="EMBL" id="KDO86758.1"/>
    </source>
</evidence>
<dbReference type="PaxDb" id="2711-XP_006492440.1"/>
<dbReference type="Proteomes" id="UP000027120">
    <property type="component" value="Unassembled WGS sequence"/>
</dbReference>
<proteinExistence type="predicted"/>
<keyword evidence="3" id="KW-1185">Reference proteome</keyword>
<sequence length="282" mass="31336">MASDETMTVLSSMHDEEFDDTDDGYDHHHQPHNLSRLSVCTSSMYTNEDDDDDDDDGEGMNIYMSRLSIESFDGDADEEFSDEKEFKGLAELSSDSDKEAGWYSMPGTPPRRSARRESISQEEEMMGAIKDYASENEAQKGRLRQKVRRNLRRRRTVNSSKYVNKKDRDNNSASGESDQSGGCGSGVVVITRPKGGRRSLCMGLEEMKACRDLGFELEHERTLEMPGRVSLSGSTLDTSSGGNSPIANWRISSPGDDPRDVKARLKVWAQAVALASTSRHSA</sequence>
<dbReference type="KEGG" id="cit:102609729"/>
<feature type="compositionally biased region" description="Acidic residues" evidence="1">
    <location>
        <begin position="72"/>
        <end position="82"/>
    </location>
</feature>
<feature type="compositionally biased region" description="Basic residues" evidence="1">
    <location>
        <begin position="141"/>
        <end position="156"/>
    </location>
</feature>
<dbReference type="eggNOG" id="ENOG502QVZ7">
    <property type="taxonomic scope" value="Eukaryota"/>
</dbReference>
<feature type="region of interest" description="Disordered" evidence="1">
    <location>
        <begin position="72"/>
        <end position="188"/>
    </location>
</feature>
<evidence type="ECO:0000313" key="3">
    <source>
        <dbReference type="Proteomes" id="UP000027120"/>
    </source>
</evidence>
<reference evidence="2 3" key="1">
    <citation type="submission" date="2014-04" db="EMBL/GenBank/DDBJ databases">
        <authorList>
            <consortium name="International Citrus Genome Consortium"/>
            <person name="Gmitter F."/>
            <person name="Chen C."/>
            <person name="Farmerie W."/>
            <person name="Harkins T."/>
            <person name="Desany B."/>
            <person name="Mohiuddin M."/>
            <person name="Kodira C."/>
            <person name="Borodovsky M."/>
            <person name="Lomsadze A."/>
            <person name="Burns P."/>
            <person name="Jenkins J."/>
            <person name="Prochnik S."/>
            <person name="Shu S."/>
            <person name="Chapman J."/>
            <person name="Pitluck S."/>
            <person name="Schmutz J."/>
            <person name="Rokhsar D."/>
        </authorList>
    </citation>
    <scope>NUCLEOTIDE SEQUENCE</scope>
</reference>
<feature type="compositionally biased region" description="Polar residues" evidence="1">
    <location>
        <begin position="32"/>
        <end position="46"/>
    </location>
</feature>
<organism evidence="2 3">
    <name type="scientific">Citrus sinensis</name>
    <name type="common">Sweet orange</name>
    <name type="synonym">Citrus aurantium var. sinensis</name>
    <dbReference type="NCBI Taxonomy" id="2711"/>
    <lineage>
        <taxon>Eukaryota</taxon>
        <taxon>Viridiplantae</taxon>
        <taxon>Streptophyta</taxon>
        <taxon>Embryophyta</taxon>
        <taxon>Tracheophyta</taxon>
        <taxon>Spermatophyta</taxon>
        <taxon>Magnoliopsida</taxon>
        <taxon>eudicotyledons</taxon>
        <taxon>Gunneridae</taxon>
        <taxon>Pentapetalae</taxon>
        <taxon>rosids</taxon>
        <taxon>malvids</taxon>
        <taxon>Sapindales</taxon>
        <taxon>Rutaceae</taxon>
        <taxon>Aurantioideae</taxon>
        <taxon>Citrus</taxon>
    </lineage>
</organism>
<dbReference type="EMBL" id="KK784873">
    <property type="protein sequence ID" value="KDO86758.1"/>
    <property type="molecule type" value="Genomic_DNA"/>
</dbReference>
<feature type="compositionally biased region" description="Polar residues" evidence="1">
    <location>
        <begin position="1"/>
        <end position="11"/>
    </location>
</feature>
<dbReference type="PANTHER" id="PTHR31865:SF2">
    <property type="entry name" value="OSJNBA0004B13.24 PROTEIN"/>
    <property type="match status" value="1"/>
</dbReference>
<accession>A0A067H441</accession>
<name>A0A067H441_CITSI</name>
<dbReference type="PANTHER" id="PTHR31865">
    <property type="entry name" value="OSJNBA0071G03.3 PROTEIN"/>
    <property type="match status" value="1"/>
</dbReference>
<gene>
    <name evidence="2" type="ORF">CISIN_1g023420mg</name>
</gene>